<organism evidence="1 2">
    <name type="scientific">Heyndrickxia coagulans</name>
    <name type="common">Weizmannia coagulans</name>
    <dbReference type="NCBI Taxonomy" id="1398"/>
    <lineage>
        <taxon>Bacteria</taxon>
        <taxon>Bacillati</taxon>
        <taxon>Bacillota</taxon>
        <taxon>Bacilli</taxon>
        <taxon>Bacillales</taxon>
        <taxon>Bacillaceae</taxon>
        <taxon>Heyndrickxia</taxon>
    </lineage>
</organism>
<name>A0A150K5G4_HEYCO</name>
<gene>
    <name evidence="1" type="ORF">B4098_3415</name>
</gene>
<dbReference type="Proteomes" id="UP000075288">
    <property type="component" value="Unassembled WGS sequence"/>
</dbReference>
<protein>
    <submittedName>
        <fullName evidence="1">Uncharacterized protein</fullName>
    </submittedName>
</protein>
<accession>A0A150K5G4</accession>
<dbReference type="RefSeq" id="WP_061566363.1">
    <property type="nucleotide sequence ID" value="NZ_LQYG01000024.1"/>
</dbReference>
<dbReference type="EMBL" id="LQYG01000024">
    <property type="protein sequence ID" value="KYC64722.1"/>
    <property type="molecule type" value="Genomic_DNA"/>
</dbReference>
<reference evidence="1 2" key="1">
    <citation type="submission" date="2016-01" db="EMBL/GenBank/DDBJ databases">
        <title>Genome Sequences of Twelve Sporeforming Bacillus Species Isolated from Foods.</title>
        <authorList>
            <person name="Berendsen E.M."/>
            <person name="Wells-Bennik M.H."/>
            <person name="Krawcyk A.O."/>
            <person name="De Jong A."/>
            <person name="Holsappel S."/>
            <person name="Eijlander R.T."/>
            <person name="Kuipers O.P."/>
        </authorList>
    </citation>
    <scope>NUCLEOTIDE SEQUENCE [LARGE SCALE GENOMIC DNA]</scope>
    <source>
        <strain evidence="1 2">B4098</strain>
    </source>
</reference>
<evidence type="ECO:0000313" key="2">
    <source>
        <dbReference type="Proteomes" id="UP000075288"/>
    </source>
</evidence>
<evidence type="ECO:0000313" key="1">
    <source>
        <dbReference type="EMBL" id="KYC64722.1"/>
    </source>
</evidence>
<proteinExistence type="predicted"/>
<dbReference type="AlphaFoldDB" id="A0A150K5G4"/>
<sequence>MPKYKLVPFVNNAAALTETEKSSLMRNFVEYSDEMSEYRSGFLSGIKVALTILGYEVVEEDTEKTDPAPAATEAEFTTEVGESKFSVSKDEIEVIGKNIQITGLKTPGDIS</sequence>
<comment type="caution">
    <text evidence="1">The sequence shown here is derived from an EMBL/GenBank/DDBJ whole genome shotgun (WGS) entry which is preliminary data.</text>
</comment>
<dbReference type="PATRIC" id="fig|1398.26.peg.1847"/>